<evidence type="ECO:0000256" key="2">
    <source>
        <dbReference type="SAM" id="SignalP"/>
    </source>
</evidence>
<name>A0A7G8PQK4_9FLAO</name>
<accession>A0A7G8PQK4</accession>
<evidence type="ECO:0000313" key="3">
    <source>
        <dbReference type="EMBL" id="QNJ96620.1"/>
    </source>
</evidence>
<dbReference type="Gene3D" id="3.90.10.10">
    <property type="entry name" value="Cytochrome C3"/>
    <property type="match status" value="6"/>
</dbReference>
<dbReference type="SUPFAM" id="SSF48695">
    <property type="entry name" value="Multiheme cytochromes"/>
    <property type="match status" value="4"/>
</dbReference>
<proteinExistence type="predicted"/>
<dbReference type="PANTHER" id="PTHR35038">
    <property type="entry name" value="DISSIMILATORY SULFITE REDUCTASE SIRA"/>
    <property type="match status" value="1"/>
</dbReference>
<organism evidence="3 4">
    <name type="scientific">Constantimarinum furrinae</name>
    <dbReference type="NCBI Taxonomy" id="2562285"/>
    <lineage>
        <taxon>Bacteria</taxon>
        <taxon>Pseudomonadati</taxon>
        <taxon>Bacteroidota</taxon>
        <taxon>Flavobacteriia</taxon>
        <taxon>Flavobacteriales</taxon>
        <taxon>Flavobacteriaceae</taxon>
        <taxon>Altibacter/Constantimarinum group</taxon>
        <taxon>Constantimarinum</taxon>
    </lineage>
</organism>
<protein>
    <submittedName>
        <fullName evidence="3">Cytochrome c family protein</fullName>
    </submittedName>
</protein>
<dbReference type="RefSeq" id="WP_186989635.1">
    <property type="nucleotide sequence ID" value="NZ_CP052909.1"/>
</dbReference>
<dbReference type="EMBL" id="CP052909">
    <property type="protein sequence ID" value="QNJ96620.1"/>
    <property type="molecule type" value="Genomic_DNA"/>
</dbReference>
<feature type="signal peptide" evidence="2">
    <location>
        <begin position="1"/>
        <end position="21"/>
    </location>
</feature>
<keyword evidence="4" id="KW-1185">Reference proteome</keyword>
<sequence>MKEFRKHIVLFFCLTLGTLNAQISPGDLTDSHSKFEGMSNCTLCHELGSKVTNNKCLECHTEIKSLLSQNKGFHATPRVESQDCFKCHSEHHGRNFDMIRFDTQNFNHDLTGFELEGAHASVDCRLCHAPKNIKDPKLRKRSGTYLGLDDQCLSCHDDYHQGTLPVNCLQCHNMNAFSPVLNFDHDQADFKLKGKHLAVDCKECHKVTTKNGSSFQQFTGMNFSDCKACHQDPHNNQLPGACAQCHTESSFNTFTGRGNFNHSRTDFDLKGQHKRIDCFTCHANTSNISNLFQDRANVPENNCVACHSDPHDNKYGQDCAKCHSEESFLALKDMDFFDHSITDFPLEGMHTGVDCRACHIERFSTPIDFSECKSCHSDYHNGEFAENGISPDCKTCHTLDKGFDFTLFTIEDHQKSDFPLEGAHIATPCFACHVDERENRWTFAMTDTRCIDCHSNFHEGFLAAEFIPNNDCTACHGNDSWDAITFDHSQTDWPLTGQHNNVSCSACHFEISEDKKLISQNFSNLDTNCASCHENIHGDSFAVNGITDCARCHVTNSWFPEKFDHNNTRFALTGKHAQVDCRACHELKNESGTTTVVYKLGKLDCKDCHL</sequence>
<reference evidence="3 4" key="1">
    <citation type="submission" date="2020-04" db="EMBL/GenBank/DDBJ databases">
        <title>Genome sequence of Altibacter aquimarinus strain ALE3EI.</title>
        <authorList>
            <person name="Oh H.-M."/>
            <person name="Jang D."/>
        </authorList>
    </citation>
    <scope>NUCLEOTIDE SEQUENCE [LARGE SCALE GENOMIC DNA]</scope>
    <source>
        <strain evidence="3 4">ALE3EI</strain>
    </source>
</reference>
<gene>
    <name evidence="3" type="ORF">ALE3EI_0029</name>
</gene>
<keyword evidence="1 2" id="KW-0732">Signal</keyword>
<dbReference type="InterPro" id="IPR051829">
    <property type="entry name" value="Multiheme_Cytochr_ET"/>
</dbReference>
<dbReference type="Gene3D" id="1.10.287.3080">
    <property type="match status" value="1"/>
</dbReference>
<dbReference type="AlphaFoldDB" id="A0A7G8PQK4"/>
<dbReference type="KEGG" id="alti:ALE3EI_0029"/>
<dbReference type="Proteomes" id="UP000515514">
    <property type="component" value="Chromosome"/>
</dbReference>
<evidence type="ECO:0000256" key="1">
    <source>
        <dbReference type="ARBA" id="ARBA00022729"/>
    </source>
</evidence>
<evidence type="ECO:0000313" key="4">
    <source>
        <dbReference type="Proteomes" id="UP000515514"/>
    </source>
</evidence>
<dbReference type="InterPro" id="IPR036280">
    <property type="entry name" value="Multihaem_cyt_sf"/>
</dbReference>
<feature type="chain" id="PRO_5028904299" evidence="2">
    <location>
        <begin position="22"/>
        <end position="610"/>
    </location>
</feature>